<protein>
    <recommendedName>
        <fullName evidence="2">PUB 62/63 C-terminal domain-containing protein</fullName>
    </recommendedName>
</protein>
<evidence type="ECO:0000256" key="1">
    <source>
        <dbReference type="SAM" id="MobiDB-lite"/>
    </source>
</evidence>
<evidence type="ECO:0000259" key="2">
    <source>
        <dbReference type="Pfam" id="PF23112"/>
    </source>
</evidence>
<dbReference type="Gene3D" id="3.30.40.10">
    <property type="entry name" value="Zinc/RING finger domain, C3HC4 (zinc finger)"/>
    <property type="match status" value="1"/>
</dbReference>
<keyword evidence="4" id="KW-1185">Reference proteome</keyword>
<feature type="compositionally biased region" description="Low complexity" evidence="1">
    <location>
        <begin position="129"/>
        <end position="145"/>
    </location>
</feature>
<evidence type="ECO:0000313" key="3">
    <source>
        <dbReference type="EMBL" id="CAI9302570.1"/>
    </source>
</evidence>
<feature type="region of interest" description="Disordered" evidence="1">
    <location>
        <begin position="1"/>
        <end position="61"/>
    </location>
</feature>
<feature type="compositionally biased region" description="Acidic residues" evidence="1">
    <location>
        <begin position="116"/>
        <end position="125"/>
    </location>
</feature>
<dbReference type="PANTHER" id="PTHR33644:SF7">
    <property type="entry name" value="ZINC FINGER, RING_FYVE_PHD-TYPE-RELATED"/>
    <property type="match status" value="1"/>
</dbReference>
<dbReference type="EMBL" id="OX465085">
    <property type="protein sequence ID" value="CAI9302570.1"/>
    <property type="molecule type" value="Genomic_DNA"/>
</dbReference>
<dbReference type="InterPro" id="IPR013083">
    <property type="entry name" value="Znf_RING/FYVE/PHD"/>
</dbReference>
<feature type="domain" description="PUB 62/63 C-terminal" evidence="2">
    <location>
        <begin position="358"/>
        <end position="415"/>
    </location>
</feature>
<evidence type="ECO:0000313" key="4">
    <source>
        <dbReference type="Proteomes" id="UP001177003"/>
    </source>
</evidence>
<feature type="compositionally biased region" description="Polar residues" evidence="1">
    <location>
        <begin position="28"/>
        <end position="42"/>
    </location>
</feature>
<dbReference type="PANTHER" id="PTHR33644">
    <property type="entry name" value="U-BOX DOMAIN-CONTAINING PROTEIN 62-RELATED"/>
    <property type="match status" value="1"/>
</dbReference>
<organism evidence="3 4">
    <name type="scientific">Lactuca saligna</name>
    <name type="common">Willowleaf lettuce</name>
    <dbReference type="NCBI Taxonomy" id="75948"/>
    <lineage>
        <taxon>Eukaryota</taxon>
        <taxon>Viridiplantae</taxon>
        <taxon>Streptophyta</taxon>
        <taxon>Embryophyta</taxon>
        <taxon>Tracheophyta</taxon>
        <taxon>Spermatophyta</taxon>
        <taxon>Magnoliopsida</taxon>
        <taxon>eudicotyledons</taxon>
        <taxon>Gunneridae</taxon>
        <taxon>Pentapetalae</taxon>
        <taxon>asterids</taxon>
        <taxon>campanulids</taxon>
        <taxon>Asterales</taxon>
        <taxon>Asteraceae</taxon>
        <taxon>Cichorioideae</taxon>
        <taxon>Cichorieae</taxon>
        <taxon>Lactucinae</taxon>
        <taxon>Lactuca</taxon>
    </lineage>
</organism>
<proteinExistence type="predicted"/>
<name>A0AA36A0Z5_LACSI</name>
<dbReference type="Pfam" id="PF23112">
    <property type="entry name" value="PUB62-63_C"/>
    <property type="match status" value="1"/>
</dbReference>
<dbReference type="Proteomes" id="UP001177003">
    <property type="component" value="Chromosome 9"/>
</dbReference>
<feature type="region of interest" description="Disordered" evidence="1">
    <location>
        <begin position="321"/>
        <end position="347"/>
    </location>
</feature>
<dbReference type="SUPFAM" id="SSF57850">
    <property type="entry name" value="RING/U-box"/>
    <property type="match status" value="1"/>
</dbReference>
<feature type="region of interest" description="Disordered" evidence="1">
    <location>
        <begin position="86"/>
        <end position="203"/>
    </location>
</feature>
<reference evidence="3" key="1">
    <citation type="submission" date="2023-04" db="EMBL/GenBank/DDBJ databases">
        <authorList>
            <person name="Vijverberg K."/>
            <person name="Xiong W."/>
            <person name="Schranz E."/>
        </authorList>
    </citation>
    <scope>NUCLEOTIDE SEQUENCE</scope>
</reference>
<gene>
    <name evidence="3" type="ORF">LSALG_LOCUS41050</name>
</gene>
<accession>A0AA36A0Z5</accession>
<sequence>MKMASEDTGLVLSHRIDNKHPQLLFQDDPNSSFRCNPPNQRPGSGPDRPAAGATSNNNGKATRELTGFIDHQHRYFQPESTTEFRQSMYNPGSVGIQNWHGGNGRASDSRSGDGSDGNEDEDDVEGLVNSSDNKNNNSSNTSAQSSEKEGNAKLNHLSSFGSSREVPKAGSVIPSRNDLNDARPSSSDNHHHHHQGQTNDYPNAVAVVDRDSDLYYSQYLHGAEGSGTGLKDMLVENGCGFSGRKDSESGDSLRTILSDPLTGSLMDDAMILRCGHSFGSGGMQHIMKIKACYTCSHPVVEGSVASNLSLRAAVSAFRREEESQVHHSSKRRRERSDQDRVNYGDSMFMDTPRGKGLQFPFAVADRVIIKGNKRTPERFVGCEAVVTTQCLNGWYVVKTLDNAESIKVQYRSLAKVSDNSSSQQTSRNGTLIQVVRPSAILVTSNTTTKTNTKHEPVVVYQ</sequence>
<dbReference type="InterPro" id="IPR057649">
    <property type="entry name" value="PUB62-63_C"/>
</dbReference>
<dbReference type="AlphaFoldDB" id="A0AA36A0Z5"/>